<dbReference type="RefSeq" id="WP_254159984.1">
    <property type="nucleotide sequence ID" value="NZ_JAHESF010000001.1"/>
</dbReference>
<keyword evidence="5 6" id="KW-0472">Membrane</keyword>
<dbReference type="AlphaFoldDB" id="A0AAP2DKI1"/>
<keyword evidence="10" id="KW-1185">Reference proteome</keyword>
<feature type="transmembrane region" description="Helical" evidence="6">
    <location>
        <begin position="372"/>
        <end position="392"/>
    </location>
</feature>
<organism evidence="9 10">
    <name type="scientific">Chryseosolibacter histidini</name>
    <dbReference type="NCBI Taxonomy" id="2782349"/>
    <lineage>
        <taxon>Bacteria</taxon>
        <taxon>Pseudomonadati</taxon>
        <taxon>Bacteroidota</taxon>
        <taxon>Cytophagia</taxon>
        <taxon>Cytophagales</taxon>
        <taxon>Chryseotaleaceae</taxon>
        <taxon>Chryseosolibacter</taxon>
    </lineage>
</organism>
<dbReference type="InterPro" id="IPR003838">
    <property type="entry name" value="ABC3_permease_C"/>
</dbReference>
<evidence type="ECO:0000256" key="5">
    <source>
        <dbReference type="ARBA" id="ARBA00023136"/>
    </source>
</evidence>
<evidence type="ECO:0000256" key="2">
    <source>
        <dbReference type="ARBA" id="ARBA00022475"/>
    </source>
</evidence>
<evidence type="ECO:0000256" key="1">
    <source>
        <dbReference type="ARBA" id="ARBA00004651"/>
    </source>
</evidence>
<accession>A0AAP2DKI1</accession>
<dbReference type="PANTHER" id="PTHR30572:SF18">
    <property type="entry name" value="ABC-TYPE MACROLIDE FAMILY EXPORT SYSTEM PERMEASE COMPONENT 2"/>
    <property type="match status" value="1"/>
</dbReference>
<dbReference type="InterPro" id="IPR050250">
    <property type="entry name" value="Macrolide_Exporter_MacB"/>
</dbReference>
<reference evidence="9 10" key="1">
    <citation type="submission" date="2021-05" db="EMBL/GenBank/DDBJ databases">
        <title>A Polyphasic approach of four new species of the genus Ohtaekwangia: Ohtaekwangia histidinii sp. nov., Ohtaekwangia cretensis sp. nov., Ohtaekwangia indiensis sp. nov., Ohtaekwangia reichenbachii sp. nov. from diverse environment.</title>
        <authorList>
            <person name="Octaviana S."/>
        </authorList>
    </citation>
    <scope>NUCLEOTIDE SEQUENCE [LARGE SCALE GENOMIC DNA]</scope>
    <source>
        <strain evidence="9 10">PWU4</strain>
    </source>
</reference>
<feature type="transmembrane region" description="Helical" evidence="6">
    <location>
        <begin position="25"/>
        <end position="46"/>
    </location>
</feature>
<dbReference type="GO" id="GO:0022857">
    <property type="term" value="F:transmembrane transporter activity"/>
    <property type="evidence" value="ECO:0007669"/>
    <property type="project" value="TreeGrafter"/>
</dbReference>
<sequence>MSFFYMIRNYIKIALRTIFRNKLTAFINIAGLAFAMAAALLIYLFITDEMSYDRYHSKIDRTYRVTREFLDNEGAVDGHFSAIAPAFGPALKNDFGQIEAMTRTLSLLDFDMAVEENGERTRTAHEENVFLAEPDVFKIFDIPVLSGNPVKDLERPFTVMLSEKTAQKYFSSTDVVGKRLKAIAAMKMAATDNYDLEVTGVYKDFPAQSHWHPDFLMAFSTLNDSTILGRDALESYGGNAFDTYILLEAGADPQKLEAAMPAFIDKHLGNYARANWGTSPDWVASKGNRLHVQSVADIHLHSHLDDEIEVNGNINNVYMMGVIGLFIILIACFNFINLSTARATKRAKEVGMRKVAGALKSQLIGQYLSESVLIALFALVLALSLATAALPWMNSFTGKSISLDITSHWPVFAGMIVFACIVGILAGAYPAFIIAAFRPAAALKAQQALVNGKGGMRRALVVTQFAISIVLLIATAVTTQQLGYLNTRDIGYDKDQIITLRGYPELERNYDAFYNEVTQSAAIRNIGRSSRLPTGRLLDWWGGVSVTKGDSLVDTGIVPKSLAIDYEFFSTYGIPLIAGRSFSHAIASDHSDASPAFVINETAARRIGWKSLDEGIGKDFKYGDKKGKLIGVVKDFNFESLHQEILPMVFFIGDGSNQNLSVNIDDAHFQQGIADLEKKWKAFLPLHPFEYQVLSDRYRRLYDDDQKQSQLFTLFSGMAIFIACLGLFGLATFNTLQRIKEIGIRKVLGASVPNILGLLSKEIITLMLVASFIAWPVAWYVMSQWLSSFAYHVDMNVLVYVLAAIAAVVLALLTVSIQTLKAALTNPSNSLRYE</sequence>
<evidence type="ECO:0000313" key="9">
    <source>
        <dbReference type="EMBL" id="MBT1695549.1"/>
    </source>
</evidence>
<feature type="transmembrane region" description="Helical" evidence="6">
    <location>
        <begin position="797"/>
        <end position="817"/>
    </location>
</feature>
<evidence type="ECO:0000256" key="3">
    <source>
        <dbReference type="ARBA" id="ARBA00022692"/>
    </source>
</evidence>
<dbReference type="EMBL" id="JAHESF010000001">
    <property type="protein sequence ID" value="MBT1695549.1"/>
    <property type="molecule type" value="Genomic_DNA"/>
</dbReference>
<keyword evidence="2" id="KW-1003">Cell membrane</keyword>
<feature type="domain" description="ABC3 transporter permease C-terminal" evidence="7">
    <location>
        <begin position="322"/>
        <end position="435"/>
    </location>
</feature>
<evidence type="ECO:0000256" key="4">
    <source>
        <dbReference type="ARBA" id="ARBA00022989"/>
    </source>
</evidence>
<evidence type="ECO:0000259" key="7">
    <source>
        <dbReference type="Pfam" id="PF02687"/>
    </source>
</evidence>
<comment type="caution">
    <text evidence="9">The sequence shown here is derived from an EMBL/GenBank/DDBJ whole genome shotgun (WGS) entry which is preliminary data.</text>
</comment>
<evidence type="ECO:0000259" key="8">
    <source>
        <dbReference type="Pfam" id="PF12704"/>
    </source>
</evidence>
<dbReference type="Pfam" id="PF12704">
    <property type="entry name" value="MacB_PCD"/>
    <property type="match status" value="1"/>
</dbReference>
<dbReference type="Proteomes" id="UP001319200">
    <property type="component" value="Unassembled WGS sequence"/>
</dbReference>
<evidence type="ECO:0000256" key="6">
    <source>
        <dbReference type="SAM" id="Phobius"/>
    </source>
</evidence>
<evidence type="ECO:0000313" key="10">
    <source>
        <dbReference type="Proteomes" id="UP001319200"/>
    </source>
</evidence>
<comment type="subcellular location">
    <subcellularLocation>
        <location evidence="1">Cell membrane</location>
        <topology evidence="1">Multi-pass membrane protein</topology>
    </subcellularLocation>
</comment>
<proteinExistence type="predicted"/>
<dbReference type="InterPro" id="IPR025857">
    <property type="entry name" value="MacB_PCD"/>
</dbReference>
<feature type="transmembrane region" description="Helical" evidence="6">
    <location>
        <begin position="317"/>
        <end position="336"/>
    </location>
</feature>
<dbReference type="Pfam" id="PF02687">
    <property type="entry name" value="FtsX"/>
    <property type="match status" value="2"/>
</dbReference>
<feature type="domain" description="ABC3 transporter permease C-terminal" evidence="7">
    <location>
        <begin position="714"/>
        <end position="826"/>
    </location>
</feature>
<keyword evidence="3 6" id="KW-0812">Transmembrane</keyword>
<protein>
    <submittedName>
        <fullName evidence="9">ABC transporter permease</fullName>
    </submittedName>
</protein>
<feature type="transmembrane region" description="Helical" evidence="6">
    <location>
        <begin position="458"/>
        <end position="477"/>
    </location>
</feature>
<feature type="transmembrane region" description="Helical" evidence="6">
    <location>
        <begin position="763"/>
        <end position="782"/>
    </location>
</feature>
<dbReference type="GO" id="GO:0005886">
    <property type="term" value="C:plasma membrane"/>
    <property type="evidence" value="ECO:0007669"/>
    <property type="project" value="UniProtKB-SubCell"/>
</dbReference>
<keyword evidence="4 6" id="KW-1133">Transmembrane helix</keyword>
<feature type="domain" description="MacB-like periplasmic core" evidence="8">
    <location>
        <begin position="26"/>
        <end position="261"/>
    </location>
</feature>
<dbReference type="PANTHER" id="PTHR30572">
    <property type="entry name" value="MEMBRANE COMPONENT OF TRANSPORTER-RELATED"/>
    <property type="match status" value="1"/>
</dbReference>
<name>A0AAP2DKI1_9BACT</name>
<feature type="transmembrane region" description="Helical" evidence="6">
    <location>
        <begin position="412"/>
        <end position="437"/>
    </location>
</feature>
<gene>
    <name evidence="9" type="ORF">KK083_01590</name>
</gene>
<feature type="transmembrane region" description="Helical" evidence="6">
    <location>
        <begin position="711"/>
        <end position="736"/>
    </location>
</feature>